<evidence type="ECO:0000259" key="3">
    <source>
        <dbReference type="SMART" id="SM00322"/>
    </source>
</evidence>
<gene>
    <name evidence="4" type="ORF">D9758_008011</name>
</gene>
<feature type="region of interest" description="Disordered" evidence="2">
    <location>
        <begin position="368"/>
        <end position="399"/>
    </location>
</feature>
<reference evidence="4 5" key="1">
    <citation type="journal article" date="2020" name="ISME J.">
        <title>Uncovering the hidden diversity of litter-decomposition mechanisms in mushroom-forming fungi.</title>
        <authorList>
            <person name="Floudas D."/>
            <person name="Bentzer J."/>
            <person name="Ahren D."/>
            <person name="Johansson T."/>
            <person name="Persson P."/>
            <person name="Tunlid A."/>
        </authorList>
    </citation>
    <scope>NUCLEOTIDE SEQUENCE [LARGE SCALE GENOMIC DNA]</scope>
    <source>
        <strain evidence="4 5">CBS 291.85</strain>
    </source>
</reference>
<dbReference type="Pfam" id="PF23469">
    <property type="entry name" value="KH_12"/>
    <property type="match status" value="1"/>
</dbReference>
<dbReference type="EMBL" id="JAACJM010000071">
    <property type="protein sequence ID" value="KAF5351317.1"/>
    <property type="molecule type" value="Genomic_DNA"/>
</dbReference>
<dbReference type="InterPro" id="IPR055256">
    <property type="entry name" value="KH_1_KHDC4/BBP-like"/>
</dbReference>
<feature type="compositionally biased region" description="Low complexity" evidence="2">
    <location>
        <begin position="368"/>
        <end position="381"/>
    </location>
</feature>
<evidence type="ECO:0000313" key="5">
    <source>
        <dbReference type="Proteomes" id="UP000559256"/>
    </source>
</evidence>
<dbReference type="InterPro" id="IPR047890">
    <property type="entry name" value="KHDC4_KH-I_first"/>
</dbReference>
<dbReference type="SUPFAM" id="SSF54791">
    <property type="entry name" value="Eukaryotic type KH-domain (KH-domain type I)"/>
    <property type="match status" value="2"/>
</dbReference>
<proteinExistence type="predicted"/>
<evidence type="ECO:0000313" key="4">
    <source>
        <dbReference type="EMBL" id="KAF5351317.1"/>
    </source>
</evidence>
<feature type="region of interest" description="Disordered" evidence="2">
    <location>
        <begin position="1"/>
        <end position="33"/>
    </location>
</feature>
<dbReference type="OrthoDB" id="397265at2759"/>
<feature type="region of interest" description="Disordered" evidence="2">
    <location>
        <begin position="279"/>
        <end position="326"/>
    </location>
</feature>
<dbReference type="Proteomes" id="UP000559256">
    <property type="component" value="Unassembled WGS sequence"/>
</dbReference>
<comment type="caution">
    <text evidence="4">The sequence shown here is derived from an EMBL/GenBank/DDBJ whole genome shotgun (WGS) entry which is preliminary data.</text>
</comment>
<feature type="compositionally biased region" description="Pro residues" evidence="2">
    <location>
        <begin position="382"/>
        <end position="399"/>
    </location>
</feature>
<organism evidence="4 5">
    <name type="scientific">Tetrapyrgos nigripes</name>
    <dbReference type="NCBI Taxonomy" id="182062"/>
    <lineage>
        <taxon>Eukaryota</taxon>
        <taxon>Fungi</taxon>
        <taxon>Dikarya</taxon>
        <taxon>Basidiomycota</taxon>
        <taxon>Agaricomycotina</taxon>
        <taxon>Agaricomycetes</taxon>
        <taxon>Agaricomycetidae</taxon>
        <taxon>Agaricales</taxon>
        <taxon>Marasmiineae</taxon>
        <taxon>Marasmiaceae</taxon>
        <taxon>Tetrapyrgos</taxon>
    </lineage>
</organism>
<dbReference type="SMART" id="SM00322">
    <property type="entry name" value="KH"/>
    <property type="match status" value="1"/>
</dbReference>
<keyword evidence="1" id="KW-0694">RNA-binding</keyword>
<protein>
    <recommendedName>
        <fullName evidence="3">K Homology domain-containing protein</fullName>
    </recommendedName>
</protein>
<dbReference type="Gene3D" id="3.30.1370.10">
    <property type="entry name" value="K Homology domain, type 1"/>
    <property type="match status" value="2"/>
</dbReference>
<dbReference type="PANTHER" id="PTHR15744">
    <property type="entry name" value="BLOM7"/>
    <property type="match status" value="1"/>
</dbReference>
<dbReference type="InterPro" id="IPR004087">
    <property type="entry name" value="KH_dom"/>
</dbReference>
<dbReference type="GO" id="GO:0003723">
    <property type="term" value="F:RNA binding"/>
    <property type="evidence" value="ECO:0007669"/>
    <property type="project" value="UniProtKB-UniRule"/>
</dbReference>
<accession>A0A8H5D0C0</accession>
<feature type="compositionally biased region" description="Low complexity" evidence="2">
    <location>
        <begin position="306"/>
        <end position="320"/>
    </location>
</feature>
<dbReference type="CDD" id="cd22385">
    <property type="entry name" value="KH-I_KHDC4_rpt1"/>
    <property type="match status" value="1"/>
</dbReference>
<dbReference type="CDD" id="cd22386">
    <property type="entry name" value="KH-I_KHDC4_rpt2"/>
    <property type="match status" value="1"/>
</dbReference>
<evidence type="ECO:0000256" key="2">
    <source>
        <dbReference type="SAM" id="MobiDB-lite"/>
    </source>
</evidence>
<feature type="compositionally biased region" description="Pro residues" evidence="2">
    <location>
        <begin position="283"/>
        <end position="305"/>
    </location>
</feature>
<dbReference type="InterPro" id="IPR036612">
    <property type="entry name" value="KH_dom_type_1_sf"/>
</dbReference>
<feature type="domain" description="K Homology" evidence="3">
    <location>
        <begin position="159"/>
        <end position="246"/>
    </location>
</feature>
<dbReference type="PANTHER" id="PTHR15744:SF0">
    <property type="entry name" value="KH HOMOLOGY DOMAIN-CONTAINING PROTEIN 4"/>
    <property type="match status" value="1"/>
</dbReference>
<dbReference type="GO" id="GO:0005634">
    <property type="term" value="C:nucleus"/>
    <property type="evidence" value="ECO:0007669"/>
    <property type="project" value="InterPro"/>
</dbReference>
<keyword evidence="5" id="KW-1185">Reference proteome</keyword>
<dbReference type="InterPro" id="IPR056149">
    <property type="entry name" value="PRP5/DDX46/KHDC4_KH"/>
</dbReference>
<evidence type="ECO:0000256" key="1">
    <source>
        <dbReference type="PROSITE-ProRule" id="PRU00117"/>
    </source>
</evidence>
<sequence>MSSKRKWDQPGDGSPPPPKTDKQEGGAASSEAAAAAAAIAAKIAAQFAGGGLSGAMKDPHDAEFTHDIDINDVRNRYLLTKSSTQQEIHDDTGASVSTKGVWYPDRSKATEKDPPLYLHIMANTKETLQKAIDKVNELIAIDMGSLVDDKKDKMREKRKWPEEKLPVGLESIRNFNVRAKVVGPSGSFVKYIQQETGTRVQIKGVGSGFVDQETGRESDEPLYIHITGPEDGQVARAKVLTEDLLLVVRSEHAKMAAVVQQQQMELHQLQTQYATYSAMAGYAPPPPSDAPPPPPGENPPPPPPDGAAAAAGYQAAPQPGQTDASGQDAYAAYWAAYGYDVNSPQFKEWASQQQQQYSQYYASQGYDPSAAAAAGAGTPGSQPAPPPTSQPPPPPPPPA</sequence>
<dbReference type="AlphaFoldDB" id="A0A8H5D0C0"/>
<dbReference type="InterPro" id="IPR031121">
    <property type="entry name" value="RIK/BLOM7"/>
</dbReference>
<name>A0A8H5D0C0_9AGAR</name>
<dbReference type="Pfam" id="PF22675">
    <property type="entry name" value="KH-I_KHDC4-BBP"/>
    <property type="match status" value="1"/>
</dbReference>
<dbReference type="InterPro" id="IPR047889">
    <property type="entry name" value="KHDC4_KH-I_second"/>
</dbReference>
<dbReference type="PROSITE" id="PS50084">
    <property type="entry name" value="KH_TYPE_1"/>
    <property type="match status" value="1"/>
</dbReference>
<dbReference type="FunFam" id="3.30.1370.10:FF:000037">
    <property type="entry name" value="KH domain protein"/>
    <property type="match status" value="1"/>
</dbReference>